<evidence type="ECO:0000313" key="3">
    <source>
        <dbReference type="EMBL" id="HFI90840.1"/>
    </source>
</evidence>
<organism evidence="3">
    <name type="scientific">Ignavibacterium album</name>
    <dbReference type="NCBI Taxonomy" id="591197"/>
    <lineage>
        <taxon>Bacteria</taxon>
        <taxon>Pseudomonadati</taxon>
        <taxon>Ignavibacteriota</taxon>
        <taxon>Ignavibacteria</taxon>
        <taxon>Ignavibacteriales</taxon>
        <taxon>Ignavibacteriaceae</taxon>
        <taxon>Ignavibacterium</taxon>
    </lineage>
</organism>
<evidence type="ECO:0000256" key="1">
    <source>
        <dbReference type="ARBA" id="ARBA00022679"/>
    </source>
</evidence>
<proteinExistence type="predicted"/>
<dbReference type="GO" id="GO:0008168">
    <property type="term" value="F:methyltransferase activity"/>
    <property type="evidence" value="ECO:0007669"/>
    <property type="project" value="UniProtKB-KW"/>
</dbReference>
<dbReference type="Pfam" id="PF13649">
    <property type="entry name" value="Methyltransf_25"/>
    <property type="match status" value="1"/>
</dbReference>
<sequence>MKRDWFIDWFNTDEYLAVYKHRNEKDAECHIKFLLSKIKLPLNASILDLACGAGRHAILLAKMGFDVTGVDLSEKLLSEASKSSAKENLSINFVHSDIRRFFTEKRFDLVLNLFTSFGYFETDEENFLVFEKAYSFLKPNGIFVFDYFNKNFITKNLVPLSEENSNNYKIIQERKIIAERVEKKITINRNGFSKIYFESVKLYDSNTLKSKLKECGFEILNLFGDFLGNKFELNSSPRFIAICKK</sequence>
<dbReference type="PANTHER" id="PTHR43861">
    <property type="entry name" value="TRANS-ACONITATE 2-METHYLTRANSFERASE-RELATED"/>
    <property type="match status" value="1"/>
</dbReference>
<dbReference type="Gene3D" id="3.40.50.150">
    <property type="entry name" value="Vaccinia Virus protein VP39"/>
    <property type="match status" value="1"/>
</dbReference>
<gene>
    <name evidence="3" type="ORF">ENS31_04815</name>
</gene>
<dbReference type="InterPro" id="IPR041698">
    <property type="entry name" value="Methyltransf_25"/>
</dbReference>
<dbReference type="InterPro" id="IPR029063">
    <property type="entry name" value="SAM-dependent_MTases_sf"/>
</dbReference>
<comment type="caution">
    <text evidence="3">The sequence shown here is derived from an EMBL/GenBank/DDBJ whole genome shotgun (WGS) entry which is preliminary data.</text>
</comment>
<dbReference type="GO" id="GO:0032259">
    <property type="term" value="P:methylation"/>
    <property type="evidence" value="ECO:0007669"/>
    <property type="project" value="UniProtKB-KW"/>
</dbReference>
<dbReference type="EMBL" id="DSUJ01000008">
    <property type="protein sequence ID" value="HFI90840.1"/>
    <property type="molecule type" value="Genomic_DNA"/>
</dbReference>
<name>A0A7V2ZJ27_9BACT</name>
<dbReference type="Gene3D" id="2.20.25.110">
    <property type="entry name" value="S-adenosyl-L-methionine-dependent methyltransferases"/>
    <property type="match status" value="1"/>
</dbReference>
<dbReference type="AlphaFoldDB" id="A0A7V2ZJ27"/>
<dbReference type="SUPFAM" id="SSF53335">
    <property type="entry name" value="S-adenosyl-L-methionine-dependent methyltransferases"/>
    <property type="match status" value="1"/>
</dbReference>
<keyword evidence="1 3" id="KW-0808">Transferase</keyword>
<keyword evidence="3" id="KW-0489">Methyltransferase</keyword>
<reference evidence="3" key="1">
    <citation type="journal article" date="2020" name="mSystems">
        <title>Genome- and Community-Level Interaction Insights into Carbon Utilization and Element Cycling Functions of Hydrothermarchaeota in Hydrothermal Sediment.</title>
        <authorList>
            <person name="Zhou Z."/>
            <person name="Liu Y."/>
            <person name="Xu W."/>
            <person name="Pan J."/>
            <person name="Luo Z.H."/>
            <person name="Li M."/>
        </authorList>
    </citation>
    <scope>NUCLEOTIDE SEQUENCE [LARGE SCALE GENOMIC DNA]</scope>
    <source>
        <strain evidence="3">SpSt-479</strain>
    </source>
</reference>
<dbReference type="CDD" id="cd02440">
    <property type="entry name" value="AdoMet_MTases"/>
    <property type="match status" value="1"/>
</dbReference>
<feature type="domain" description="Methyltransferase" evidence="2">
    <location>
        <begin position="46"/>
        <end position="141"/>
    </location>
</feature>
<accession>A0A7V2ZJ27</accession>
<protein>
    <submittedName>
        <fullName evidence="3">Class I SAM-dependent methyltransferase</fullName>
    </submittedName>
</protein>
<evidence type="ECO:0000259" key="2">
    <source>
        <dbReference type="Pfam" id="PF13649"/>
    </source>
</evidence>